<feature type="repeat" description="ANK" evidence="2">
    <location>
        <begin position="708"/>
        <end position="740"/>
    </location>
</feature>
<dbReference type="Proteomes" id="UP000756346">
    <property type="component" value="Unassembled WGS sequence"/>
</dbReference>
<dbReference type="PROSITE" id="PS50297">
    <property type="entry name" value="ANK_REP_REGION"/>
    <property type="match status" value="6"/>
</dbReference>
<dbReference type="PROSITE" id="PS50088">
    <property type="entry name" value="ANK_REPEAT"/>
    <property type="match status" value="6"/>
</dbReference>
<dbReference type="InterPro" id="IPR035994">
    <property type="entry name" value="Nucleoside_phosphorylase_sf"/>
</dbReference>
<dbReference type="GO" id="GO:0003824">
    <property type="term" value="F:catalytic activity"/>
    <property type="evidence" value="ECO:0007669"/>
    <property type="project" value="InterPro"/>
</dbReference>
<feature type="domain" description="Nucleoside phosphorylase" evidence="3">
    <location>
        <begin position="10"/>
        <end position="104"/>
    </location>
</feature>
<keyword evidence="1" id="KW-0677">Repeat</keyword>
<dbReference type="PANTHER" id="PTHR10039">
    <property type="entry name" value="AMELOGENIN"/>
    <property type="match status" value="1"/>
</dbReference>
<dbReference type="Pfam" id="PF22939">
    <property type="entry name" value="WHD_GPIID"/>
    <property type="match status" value="1"/>
</dbReference>
<gene>
    <name evidence="6" type="ORF">B0I36DRAFT_232232</name>
</gene>
<feature type="domain" description="GPI inositol-deacylase winged helix" evidence="4">
    <location>
        <begin position="425"/>
        <end position="503"/>
    </location>
</feature>
<sequence>PTCRDCDNSRLEQRADRAPTNGGMVVHYGAIASGNQVIKDAATRDSISLALGGVLCFEMEAAGLATSMPCLVIRGISDYADSHKNDTWQPHAAAAAAAFAKEVLGVIPPADVMPSAGGKPAPVRVQVDIVKWLSPLNFFVTQNDIFSRRFDNTGNELFGSSEFLSWLATSGASLWCRGSPGVGKTIQAHRSVVVQYLHERSKGNPSIGVASVYFNYKEQSDQTTENILAAIWMQLAYNSPISQFVQGLYAEHEPKGTRPSVREATDALADALSLYEQVFVVIDAIDESLAAVGAQLLQVLHGLQSNLNILVTSRNAKGTFTYVDNFQDLQLRASNTDIEEFVNSRIAREPLLHNLLAGEPTLRHAIHKAVSAGAGGIFLLARLHVDSLARQDSIRGIRNAIDSLSGDLWRVFDQLMERIGSQDSTRRSRVQQLLTWILCATRPLRLEEVRAALAVDLSQTDADPEALPNMAYALSTCAGIVAVDQESQLVRFLHHTFHEYLTGRGFRFQDRNPQIYLTRVCLTYLGFSMLETGYCTSDANMDARLEAHPLLQYSSQNWGHHARGNAEAEQDVQGQILHFLGRTGNVNTSIQAMFLPEHKFEAYSQVRPRYAPGIWLAARFGLVTICTRLLSNGCNVNQLASDDSTALIVSSQQGNADVVRLLLHHGAQATRFSLDDRSALHEAATRGHISVAQVLIQQGVAVDIAAQSGRTPLHDAVSAAKEAMVEFLLQNRADPSFRTAESQWTALHTAANAGNVPVAHLLLSARADCNAEASLGRTPLLIVAEHGHDAMIECLLDHGANMEACDFGGNRTIHVAAREGKGTSMLLLHRRSAAIASQNRHGDTLLHLAASAGHIHILCLLL</sequence>
<dbReference type="GeneID" id="70178694"/>
<dbReference type="PANTHER" id="PTHR10039:SF15">
    <property type="entry name" value="NACHT DOMAIN-CONTAINING PROTEIN"/>
    <property type="match status" value="1"/>
</dbReference>
<keyword evidence="7" id="KW-1185">Reference proteome</keyword>
<evidence type="ECO:0008006" key="8">
    <source>
        <dbReference type="Google" id="ProtNLM"/>
    </source>
</evidence>
<accession>A0A9P9BP58</accession>
<dbReference type="InterPro" id="IPR054471">
    <property type="entry name" value="GPIID_WHD"/>
</dbReference>
<evidence type="ECO:0000256" key="2">
    <source>
        <dbReference type="PROSITE-ProRule" id="PRU00023"/>
    </source>
</evidence>
<organism evidence="6 7">
    <name type="scientific">Microdochium trichocladiopsis</name>
    <dbReference type="NCBI Taxonomy" id="1682393"/>
    <lineage>
        <taxon>Eukaryota</taxon>
        <taxon>Fungi</taxon>
        <taxon>Dikarya</taxon>
        <taxon>Ascomycota</taxon>
        <taxon>Pezizomycotina</taxon>
        <taxon>Sordariomycetes</taxon>
        <taxon>Xylariomycetidae</taxon>
        <taxon>Xylariales</taxon>
        <taxon>Microdochiaceae</taxon>
        <taxon>Microdochium</taxon>
    </lineage>
</organism>
<dbReference type="Pfam" id="PF00023">
    <property type="entry name" value="Ank"/>
    <property type="match status" value="1"/>
</dbReference>
<dbReference type="Pfam" id="PF12796">
    <property type="entry name" value="Ank_2"/>
    <property type="match status" value="2"/>
</dbReference>
<dbReference type="GO" id="GO:0009116">
    <property type="term" value="P:nucleoside metabolic process"/>
    <property type="evidence" value="ECO:0007669"/>
    <property type="project" value="InterPro"/>
</dbReference>
<dbReference type="Gene3D" id="3.40.50.300">
    <property type="entry name" value="P-loop containing nucleotide triphosphate hydrolases"/>
    <property type="match status" value="1"/>
</dbReference>
<dbReference type="InterPro" id="IPR002110">
    <property type="entry name" value="Ankyrin_rpt"/>
</dbReference>
<dbReference type="RefSeq" id="XP_046007754.1">
    <property type="nucleotide sequence ID" value="XM_046149148.1"/>
</dbReference>
<dbReference type="AlphaFoldDB" id="A0A9P9BP58"/>
<evidence type="ECO:0000259" key="4">
    <source>
        <dbReference type="Pfam" id="PF22939"/>
    </source>
</evidence>
<evidence type="ECO:0000259" key="3">
    <source>
        <dbReference type="Pfam" id="PF01048"/>
    </source>
</evidence>
<dbReference type="InterPro" id="IPR036770">
    <property type="entry name" value="Ankyrin_rpt-contain_sf"/>
</dbReference>
<dbReference type="EMBL" id="JAGTJQ010000010">
    <property type="protein sequence ID" value="KAH7021553.1"/>
    <property type="molecule type" value="Genomic_DNA"/>
</dbReference>
<name>A0A9P9BP58_9PEZI</name>
<dbReference type="InterPro" id="IPR056884">
    <property type="entry name" value="NPHP3-like_N"/>
</dbReference>
<dbReference type="SUPFAM" id="SSF48403">
    <property type="entry name" value="Ankyrin repeat"/>
    <property type="match status" value="1"/>
</dbReference>
<feature type="repeat" description="ANK" evidence="2">
    <location>
        <begin position="675"/>
        <end position="707"/>
    </location>
</feature>
<evidence type="ECO:0000259" key="5">
    <source>
        <dbReference type="Pfam" id="PF24883"/>
    </source>
</evidence>
<keyword evidence="2" id="KW-0040">ANK repeat</keyword>
<dbReference type="InterPro" id="IPR027417">
    <property type="entry name" value="P-loop_NTPase"/>
</dbReference>
<dbReference type="Gene3D" id="3.40.50.1580">
    <property type="entry name" value="Nucleoside phosphorylase domain"/>
    <property type="match status" value="1"/>
</dbReference>
<feature type="non-terminal residue" evidence="6">
    <location>
        <position position="1"/>
    </location>
</feature>
<feature type="repeat" description="ANK" evidence="2">
    <location>
        <begin position="775"/>
        <end position="807"/>
    </location>
</feature>
<protein>
    <recommendedName>
        <fullName evidence="8">Nucleoside phosphorylase domain-containing protein</fullName>
    </recommendedName>
</protein>
<feature type="repeat" description="ANK" evidence="2">
    <location>
        <begin position="841"/>
        <end position="862"/>
    </location>
</feature>
<feature type="repeat" description="ANK" evidence="2">
    <location>
        <begin position="742"/>
        <end position="774"/>
    </location>
</feature>
<evidence type="ECO:0000256" key="1">
    <source>
        <dbReference type="ARBA" id="ARBA00022737"/>
    </source>
</evidence>
<proteinExistence type="predicted"/>
<evidence type="ECO:0000313" key="7">
    <source>
        <dbReference type="Proteomes" id="UP000756346"/>
    </source>
</evidence>
<feature type="repeat" description="ANK" evidence="2">
    <location>
        <begin position="642"/>
        <end position="674"/>
    </location>
</feature>
<dbReference type="Pfam" id="PF24883">
    <property type="entry name" value="NPHP3_N"/>
    <property type="match status" value="1"/>
</dbReference>
<dbReference type="InterPro" id="IPR000845">
    <property type="entry name" value="Nucleoside_phosphorylase_d"/>
</dbReference>
<dbReference type="OrthoDB" id="448455at2759"/>
<dbReference type="SMART" id="SM00248">
    <property type="entry name" value="ANK"/>
    <property type="match status" value="6"/>
</dbReference>
<comment type="caution">
    <text evidence="6">The sequence shown here is derived from an EMBL/GenBank/DDBJ whole genome shotgun (WGS) entry which is preliminary data.</text>
</comment>
<evidence type="ECO:0000313" key="6">
    <source>
        <dbReference type="EMBL" id="KAH7021553.1"/>
    </source>
</evidence>
<feature type="domain" description="Nephrocystin 3-like N-terminal" evidence="5">
    <location>
        <begin position="152"/>
        <end position="314"/>
    </location>
</feature>
<dbReference type="Gene3D" id="1.25.40.20">
    <property type="entry name" value="Ankyrin repeat-containing domain"/>
    <property type="match status" value="1"/>
</dbReference>
<dbReference type="SUPFAM" id="SSF53167">
    <property type="entry name" value="Purine and uridine phosphorylases"/>
    <property type="match status" value="1"/>
</dbReference>
<feature type="non-terminal residue" evidence="6">
    <location>
        <position position="862"/>
    </location>
</feature>
<dbReference type="Pfam" id="PF01048">
    <property type="entry name" value="PNP_UDP_1"/>
    <property type="match status" value="1"/>
</dbReference>
<reference evidence="6" key="1">
    <citation type="journal article" date="2021" name="Nat. Commun.">
        <title>Genetic determinants of endophytism in the Arabidopsis root mycobiome.</title>
        <authorList>
            <person name="Mesny F."/>
            <person name="Miyauchi S."/>
            <person name="Thiergart T."/>
            <person name="Pickel B."/>
            <person name="Atanasova L."/>
            <person name="Karlsson M."/>
            <person name="Huettel B."/>
            <person name="Barry K.W."/>
            <person name="Haridas S."/>
            <person name="Chen C."/>
            <person name="Bauer D."/>
            <person name="Andreopoulos W."/>
            <person name="Pangilinan J."/>
            <person name="LaButti K."/>
            <person name="Riley R."/>
            <person name="Lipzen A."/>
            <person name="Clum A."/>
            <person name="Drula E."/>
            <person name="Henrissat B."/>
            <person name="Kohler A."/>
            <person name="Grigoriev I.V."/>
            <person name="Martin F.M."/>
            <person name="Hacquard S."/>
        </authorList>
    </citation>
    <scope>NUCLEOTIDE SEQUENCE</scope>
    <source>
        <strain evidence="6">MPI-CAGE-CH-0230</strain>
    </source>
</reference>